<feature type="transmembrane region" description="Helical" evidence="1">
    <location>
        <begin position="7"/>
        <end position="29"/>
    </location>
</feature>
<evidence type="ECO:0000313" key="3">
    <source>
        <dbReference type="Proteomes" id="UP000536835"/>
    </source>
</evidence>
<keyword evidence="1" id="KW-1133">Transmembrane helix</keyword>
<protein>
    <submittedName>
        <fullName evidence="2">Uncharacterized protein</fullName>
    </submittedName>
</protein>
<evidence type="ECO:0000256" key="1">
    <source>
        <dbReference type="SAM" id="Phobius"/>
    </source>
</evidence>
<dbReference type="AlphaFoldDB" id="A0A7Y3RJX4"/>
<dbReference type="EMBL" id="JABFCX010000002">
    <property type="protein sequence ID" value="NNU14891.1"/>
    <property type="molecule type" value="Genomic_DNA"/>
</dbReference>
<reference evidence="2 3" key="1">
    <citation type="submission" date="2020-05" db="EMBL/GenBank/DDBJ databases">
        <title>Parvularcula mediterraneae sp. nov., isolated from polypropylene straw from shallow seawater of the seashore of Laganas in Zakynthos island, Greece.</title>
        <authorList>
            <person name="Szabo I."/>
            <person name="Al-Omari J."/>
            <person name="Rado J."/>
            <person name="Szerdahelyi G.S."/>
        </authorList>
    </citation>
    <scope>NUCLEOTIDE SEQUENCE [LARGE SCALE GENOMIC DNA]</scope>
    <source>
        <strain evidence="2 3">ZS-1/3</strain>
    </source>
</reference>
<keyword evidence="1" id="KW-0812">Transmembrane</keyword>
<gene>
    <name evidence="2" type="ORF">HK107_00960</name>
</gene>
<dbReference type="RefSeq" id="WP_173195913.1">
    <property type="nucleotide sequence ID" value="NZ_JABFCX010000002.1"/>
</dbReference>
<dbReference type="Proteomes" id="UP000536835">
    <property type="component" value="Unassembled WGS sequence"/>
</dbReference>
<sequence length="69" mass="7277">MSLGNIMLGAVLVAAALYVGVLVTGMIALWPYGAIGLGIFAFIGIILGATVVQRLNDKEGEHYSRNVKE</sequence>
<name>A0A7Y3RJX4_9PROT</name>
<organism evidence="2 3">
    <name type="scientific">Parvularcula mediterranea</name>
    <dbReference type="NCBI Taxonomy" id="2732508"/>
    <lineage>
        <taxon>Bacteria</taxon>
        <taxon>Pseudomonadati</taxon>
        <taxon>Pseudomonadota</taxon>
        <taxon>Alphaproteobacteria</taxon>
        <taxon>Parvularculales</taxon>
        <taxon>Parvularculaceae</taxon>
        <taxon>Parvularcula</taxon>
    </lineage>
</organism>
<comment type="caution">
    <text evidence="2">The sequence shown here is derived from an EMBL/GenBank/DDBJ whole genome shotgun (WGS) entry which is preliminary data.</text>
</comment>
<feature type="transmembrane region" description="Helical" evidence="1">
    <location>
        <begin position="35"/>
        <end position="55"/>
    </location>
</feature>
<evidence type="ECO:0000313" key="2">
    <source>
        <dbReference type="EMBL" id="NNU14891.1"/>
    </source>
</evidence>
<accession>A0A7Y3RJX4</accession>
<proteinExistence type="predicted"/>
<keyword evidence="1" id="KW-0472">Membrane</keyword>
<keyword evidence="3" id="KW-1185">Reference proteome</keyword>